<feature type="compositionally biased region" description="Polar residues" evidence="1">
    <location>
        <begin position="1"/>
        <end position="18"/>
    </location>
</feature>
<accession>M8A688</accession>
<gene>
    <name evidence="2" type="ORF">TRIUR3_10123</name>
</gene>
<organism evidence="2">
    <name type="scientific">Triticum urartu</name>
    <name type="common">Red wild einkorn</name>
    <name type="synonym">Crithodium urartu</name>
    <dbReference type="NCBI Taxonomy" id="4572"/>
    <lineage>
        <taxon>Eukaryota</taxon>
        <taxon>Viridiplantae</taxon>
        <taxon>Streptophyta</taxon>
        <taxon>Embryophyta</taxon>
        <taxon>Tracheophyta</taxon>
        <taxon>Spermatophyta</taxon>
        <taxon>Magnoliopsida</taxon>
        <taxon>Liliopsida</taxon>
        <taxon>Poales</taxon>
        <taxon>Poaceae</taxon>
        <taxon>BOP clade</taxon>
        <taxon>Pooideae</taxon>
        <taxon>Triticodae</taxon>
        <taxon>Triticeae</taxon>
        <taxon>Triticinae</taxon>
        <taxon>Triticum</taxon>
    </lineage>
</organism>
<dbReference type="EMBL" id="KD018510">
    <property type="protein sequence ID" value="EMS67511.1"/>
    <property type="molecule type" value="Genomic_DNA"/>
</dbReference>
<reference evidence="2" key="1">
    <citation type="journal article" date="2013" name="Nature">
        <title>Draft genome of the wheat A-genome progenitor Triticum urartu.</title>
        <authorList>
            <person name="Ling H.Q."/>
            <person name="Zhao S."/>
            <person name="Liu D."/>
            <person name="Wang J."/>
            <person name="Sun H."/>
            <person name="Zhang C."/>
            <person name="Fan H."/>
            <person name="Li D."/>
            <person name="Dong L."/>
            <person name="Tao Y."/>
            <person name="Gao C."/>
            <person name="Wu H."/>
            <person name="Li Y."/>
            <person name="Cui Y."/>
            <person name="Guo X."/>
            <person name="Zheng S."/>
            <person name="Wang B."/>
            <person name="Yu K."/>
            <person name="Liang Q."/>
            <person name="Yang W."/>
            <person name="Lou X."/>
            <person name="Chen J."/>
            <person name="Feng M."/>
            <person name="Jian J."/>
            <person name="Zhang X."/>
            <person name="Luo G."/>
            <person name="Jiang Y."/>
            <person name="Liu J."/>
            <person name="Wang Z."/>
            <person name="Sha Y."/>
            <person name="Zhang B."/>
            <person name="Wu H."/>
            <person name="Tang D."/>
            <person name="Shen Q."/>
            <person name="Xue P."/>
            <person name="Zou S."/>
            <person name="Wang X."/>
            <person name="Liu X."/>
            <person name="Wang F."/>
            <person name="Yang Y."/>
            <person name="An X."/>
            <person name="Dong Z."/>
            <person name="Zhang K."/>
            <person name="Zhang X."/>
            <person name="Luo M.C."/>
            <person name="Dvorak J."/>
            <person name="Tong Y."/>
            <person name="Wang J."/>
            <person name="Yang H."/>
            <person name="Li Z."/>
            <person name="Wang D."/>
            <person name="Zhang A."/>
            <person name="Wang J."/>
        </authorList>
    </citation>
    <scope>NUCLEOTIDE SEQUENCE</scope>
</reference>
<protein>
    <submittedName>
        <fullName evidence="2">Uncharacterized protein</fullName>
    </submittedName>
</protein>
<sequence length="221" mass="24853">MAGSAALTSSPMTPSLTMPATRRAPLHGGCPVIRGDNGHQSSSYMFTNTKLKPSEVIPEVLISTAQVDIGPFGRQFQFGHPHTIESCCPNLLFSFSCSFPTDSLLCTLRLQIGYKAFTSIRWRKDKQDNALSEHTKFLGDLEGMGLDIGSEIDWARIRPEKYHTRAKNYRLCAHLYILELQAKEANQRECRLVRNIIALKMSECSVVCDQPKRSEFLKDQK</sequence>
<name>M8A688_TRIUA</name>
<dbReference type="AlphaFoldDB" id="M8A688"/>
<proteinExistence type="predicted"/>
<feature type="region of interest" description="Disordered" evidence="1">
    <location>
        <begin position="1"/>
        <end position="20"/>
    </location>
</feature>
<evidence type="ECO:0000256" key="1">
    <source>
        <dbReference type="SAM" id="MobiDB-lite"/>
    </source>
</evidence>
<evidence type="ECO:0000313" key="2">
    <source>
        <dbReference type="EMBL" id="EMS67511.1"/>
    </source>
</evidence>